<dbReference type="InterPro" id="IPR054613">
    <property type="entry name" value="Peptidase_S78_dom"/>
</dbReference>
<evidence type="ECO:0000313" key="6">
    <source>
        <dbReference type="Proteomes" id="UP000318667"/>
    </source>
</evidence>
<organism evidence="5 6">
    <name type="scientific">Cytobacillus oceanisediminis</name>
    <dbReference type="NCBI Taxonomy" id="665099"/>
    <lineage>
        <taxon>Bacteria</taxon>
        <taxon>Bacillati</taxon>
        <taxon>Bacillota</taxon>
        <taxon>Bacilli</taxon>
        <taxon>Bacillales</taxon>
        <taxon>Bacillaceae</taxon>
        <taxon>Cytobacillus</taxon>
    </lineage>
</organism>
<proteinExistence type="predicted"/>
<dbReference type="GO" id="GO:0006508">
    <property type="term" value="P:proteolysis"/>
    <property type="evidence" value="ECO:0007669"/>
    <property type="project" value="UniProtKB-KW"/>
</dbReference>
<evidence type="ECO:0000256" key="3">
    <source>
        <dbReference type="ARBA" id="ARBA00022801"/>
    </source>
</evidence>
<keyword evidence="3" id="KW-0378">Hydrolase</keyword>
<evidence type="ECO:0000256" key="1">
    <source>
        <dbReference type="ARBA" id="ARBA00022612"/>
    </source>
</evidence>
<name>A0A562JCW1_9BACI</name>
<keyword evidence="1" id="KW-1188">Viral release from host cell</keyword>
<gene>
    <name evidence="5" type="ORF">IQ19_04419</name>
</gene>
<reference evidence="5 6" key="1">
    <citation type="journal article" date="2015" name="Stand. Genomic Sci.">
        <title>Genomic Encyclopedia of Bacterial and Archaeal Type Strains, Phase III: the genomes of soil and plant-associated and newly described type strains.</title>
        <authorList>
            <person name="Whitman W.B."/>
            <person name="Woyke T."/>
            <person name="Klenk H.P."/>
            <person name="Zhou Y."/>
            <person name="Lilburn T.G."/>
            <person name="Beck B.J."/>
            <person name="De Vos P."/>
            <person name="Vandamme P."/>
            <person name="Eisen J.A."/>
            <person name="Garrity G."/>
            <person name="Hugenholtz P."/>
            <person name="Kyrpides N.C."/>
        </authorList>
    </citation>
    <scope>NUCLEOTIDE SEQUENCE [LARGE SCALE GENOMIC DNA]</scope>
    <source>
        <strain evidence="5 6">CGMCC 1.10115</strain>
    </source>
</reference>
<dbReference type="AlphaFoldDB" id="A0A562JCW1"/>
<comment type="caution">
    <text evidence="5">The sequence shown here is derived from an EMBL/GenBank/DDBJ whole genome shotgun (WGS) entry which is preliminary data.</text>
</comment>
<keyword evidence="6" id="KW-1185">Reference proteome</keyword>
<feature type="domain" description="Prohead serine protease" evidence="4">
    <location>
        <begin position="12"/>
        <end position="171"/>
    </location>
</feature>
<evidence type="ECO:0000256" key="2">
    <source>
        <dbReference type="ARBA" id="ARBA00022670"/>
    </source>
</evidence>
<dbReference type="GO" id="GO:0008233">
    <property type="term" value="F:peptidase activity"/>
    <property type="evidence" value="ECO:0007669"/>
    <property type="project" value="UniProtKB-KW"/>
</dbReference>
<dbReference type="InterPro" id="IPR006433">
    <property type="entry name" value="Prohead_protease"/>
</dbReference>
<dbReference type="OrthoDB" id="64791at2"/>
<dbReference type="NCBIfam" id="TIGR01543">
    <property type="entry name" value="proheadase_HK97"/>
    <property type="match status" value="1"/>
</dbReference>
<evidence type="ECO:0000313" key="5">
    <source>
        <dbReference type="EMBL" id="TWH81002.1"/>
    </source>
</evidence>
<sequence>MEKRTSFLTSQFRAEEQDEKLFLEGYFIRYNEETELYDGVFEEVAPEAVIKSLEKNDIRCLFNHDSGVVLGRVGNKTLELKSDEKGLYGKVEINRNDPEAMAIYARIQRGDINACSFGFYPVKEDYEIRTDGSTKFIIREADLYEVSAVTFPAYPQTEISARQQDIEAIKKEKLNIRKQKLKEMLST</sequence>
<evidence type="ECO:0000259" key="4">
    <source>
        <dbReference type="Pfam" id="PF04586"/>
    </source>
</evidence>
<dbReference type="Proteomes" id="UP000318667">
    <property type="component" value="Unassembled WGS sequence"/>
</dbReference>
<dbReference type="RefSeq" id="WP_144544917.1">
    <property type="nucleotide sequence ID" value="NZ_CBCSDC010000020.1"/>
</dbReference>
<dbReference type="GeneID" id="65405513"/>
<dbReference type="EMBL" id="VLKI01000018">
    <property type="protein sequence ID" value="TWH81002.1"/>
    <property type="molecule type" value="Genomic_DNA"/>
</dbReference>
<protein>
    <recommendedName>
        <fullName evidence="4">Prohead serine protease domain-containing protein</fullName>
    </recommendedName>
</protein>
<keyword evidence="2" id="KW-0645">Protease</keyword>
<accession>A0A562JCW1</accession>
<dbReference type="Pfam" id="PF04586">
    <property type="entry name" value="Peptidase_S78"/>
    <property type="match status" value="1"/>
</dbReference>